<keyword evidence="2" id="KW-0479">Metal-binding</keyword>
<feature type="compositionally biased region" description="Low complexity" evidence="6">
    <location>
        <begin position="568"/>
        <end position="584"/>
    </location>
</feature>
<keyword evidence="4" id="KW-0862">Zinc</keyword>
<dbReference type="PANTHER" id="PTHR13316">
    <property type="entry name" value="ZINC FINGER, CCHC DOMAIN CONTAINING 8"/>
    <property type="match status" value="1"/>
</dbReference>
<evidence type="ECO:0000256" key="3">
    <source>
        <dbReference type="ARBA" id="ARBA00022771"/>
    </source>
</evidence>
<dbReference type="Proteomes" id="UP001153954">
    <property type="component" value="Unassembled WGS sequence"/>
</dbReference>
<evidence type="ECO:0000256" key="5">
    <source>
        <dbReference type="ARBA" id="ARBA00023242"/>
    </source>
</evidence>
<evidence type="ECO:0000259" key="7">
    <source>
        <dbReference type="SMART" id="SM00581"/>
    </source>
</evidence>
<proteinExistence type="predicted"/>
<dbReference type="GO" id="GO:0008270">
    <property type="term" value="F:zinc ion binding"/>
    <property type="evidence" value="ECO:0007669"/>
    <property type="project" value="UniProtKB-KW"/>
</dbReference>
<feature type="region of interest" description="Disordered" evidence="6">
    <location>
        <begin position="467"/>
        <end position="584"/>
    </location>
</feature>
<dbReference type="GO" id="GO:0003723">
    <property type="term" value="F:RNA binding"/>
    <property type="evidence" value="ECO:0007669"/>
    <property type="project" value="TreeGrafter"/>
</dbReference>
<dbReference type="InterPro" id="IPR006568">
    <property type="entry name" value="PSP_pro-rich"/>
</dbReference>
<evidence type="ECO:0000256" key="4">
    <source>
        <dbReference type="ARBA" id="ARBA00022833"/>
    </source>
</evidence>
<protein>
    <recommendedName>
        <fullName evidence="7">PSP proline-rich domain-containing protein</fullName>
    </recommendedName>
</protein>
<feature type="compositionally biased region" description="Pro residues" evidence="6">
    <location>
        <begin position="484"/>
        <end position="502"/>
    </location>
</feature>
<keyword evidence="5" id="KW-0539">Nucleus</keyword>
<evidence type="ECO:0000256" key="6">
    <source>
        <dbReference type="SAM" id="MobiDB-lite"/>
    </source>
</evidence>
<evidence type="ECO:0000313" key="8">
    <source>
        <dbReference type="EMBL" id="CAH2086158.1"/>
    </source>
</evidence>
<sequence>MAKRKARVNDIIYELDNDDIEISSDDEAKEPKKGRFPIKNVKETSENKIINDQKCGDVICLDSTDESLTENKIRSNTSNGGKNSSDKTPIKCNLNEKNESDDIQIQESETNYCKNTDKSCLNTIIFDEDIVLDSPASKNGFGVVGCENRSPLISLRFKDSKFARVYKKTIKEFLINLLKSSSEVTGDDFEDSDNELDIWPEDLVNEDYSRDESANNDDDLFFVDTEPCDNKYIEIPKYSQNATLISNSTKEETPPETFKRRQTCFNCDGEHQLRDCPLPRNNQRIAQKRKAMPVKMGRYHVEDDQKYGHLVPGRISASLRNALGLKRYELPLHIYRMRLLGYPPGWLEEARISHSGITLFDSTGNATLDPEEEEGEVCEPGSKDKFDIKKILDFPGFNVPTSSRYIEEGHLFGVPPMSEQDSKMAMLQTLAPNAVKAYKRKKLLMFPSSNNNSLQGQAEMELDSGDETVEFPLNPPLPDDEPPTEVPPPPPPTSPPPPPPSSSPDIKETSSKNKKENNSPNKTPNNKKKTSPSKKEYKDSSDGKDKRISTSENSSSKKNKSCKESPNDKINANKGNNNKNINSSSDLETIEDILIDDIPIPDDDLITIDEDYDSALSSGRGSPSLDDLEKKKSLLLNALKTNITDSETIDLSESIETAESSDIGDITEIDELLESAEKEQKEKMKENDANNINNISIESERVSVAESNTAINVEVEISATPKTDHIVKSEQEIGTKNNSTDDGAMSNDPSEIIAEVSKPDFDIKMSEAHSVSTPTTSNTQTNSLEKIVKTTETKTGYVKNTLYGTPVINVASNYVKLPSEDKFAKDICDVINFENLPNSTGKFKQISSLLKKVKSVVDSIQDS</sequence>
<dbReference type="AlphaFoldDB" id="A0AAU9TGN4"/>
<reference evidence="8" key="1">
    <citation type="submission" date="2022-03" db="EMBL/GenBank/DDBJ databases">
        <authorList>
            <person name="Tunstrom K."/>
        </authorList>
    </citation>
    <scope>NUCLEOTIDE SEQUENCE</scope>
</reference>
<dbReference type="EMBL" id="CAKOGL010000005">
    <property type="protein sequence ID" value="CAH2086158.1"/>
    <property type="molecule type" value="Genomic_DNA"/>
</dbReference>
<evidence type="ECO:0000256" key="1">
    <source>
        <dbReference type="ARBA" id="ARBA00004123"/>
    </source>
</evidence>
<organism evidence="8 9">
    <name type="scientific">Euphydryas editha</name>
    <name type="common">Edith's checkerspot</name>
    <dbReference type="NCBI Taxonomy" id="104508"/>
    <lineage>
        <taxon>Eukaryota</taxon>
        <taxon>Metazoa</taxon>
        <taxon>Ecdysozoa</taxon>
        <taxon>Arthropoda</taxon>
        <taxon>Hexapoda</taxon>
        <taxon>Insecta</taxon>
        <taxon>Pterygota</taxon>
        <taxon>Neoptera</taxon>
        <taxon>Endopterygota</taxon>
        <taxon>Lepidoptera</taxon>
        <taxon>Glossata</taxon>
        <taxon>Ditrysia</taxon>
        <taxon>Papilionoidea</taxon>
        <taxon>Nymphalidae</taxon>
        <taxon>Nymphalinae</taxon>
        <taxon>Euphydryas</taxon>
    </lineage>
</organism>
<dbReference type="PANTHER" id="PTHR13316:SF0">
    <property type="entry name" value="ZINC FINGER CCHC DOMAIN-CONTAINING PROTEIN 8"/>
    <property type="match status" value="1"/>
</dbReference>
<dbReference type="Pfam" id="PF04046">
    <property type="entry name" value="PSP"/>
    <property type="match status" value="1"/>
</dbReference>
<gene>
    <name evidence="8" type="ORF">EEDITHA_LOCUS2566</name>
</gene>
<keyword evidence="9" id="KW-1185">Reference proteome</keyword>
<feature type="compositionally biased region" description="Polar residues" evidence="6">
    <location>
        <begin position="74"/>
        <end position="83"/>
    </location>
</feature>
<dbReference type="GO" id="GO:0071013">
    <property type="term" value="C:catalytic step 2 spliceosome"/>
    <property type="evidence" value="ECO:0007669"/>
    <property type="project" value="TreeGrafter"/>
</dbReference>
<dbReference type="InterPro" id="IPR052115">
    <property type="entry name" value="NEXT_complex_subunit_ZCCHC8"/>
</dbReference>
<keyword evidence="3" id="KW-0863">Zinc-finger</keyword>
<accession>A0AAU9TGN4</accession>
<comment type="caution">
    <text evidence="8">The sequence shown here is derived from an EMBL/GenBank/DDBJ whole genome shotgun (WGS) entry which is preliminary data.</text>
</comment>
<evidence type="ECO:0000313" key="9">
    <source>
        <dbReference type="Proteomes" id="UP001153954"/>
    </source>
</evidence>
<dbReference type="SMART" id="SM00581">
    <property type="entry name" value="PSP"/>
    <property type="match status" value="1"/>
</dbReference>
<name>A0AAU9TGN4_EUPED</name>
<feature type="compositionally biased region" description="Basic and acidic residues" evidence="6">
    <location>
        <begin position="505"/>
        <end position="517"/>
    </location>
</feature>
<feature type="compositionally biased region" description="Basic and acidic residues" evidence="6">
    <location>
        <begin position="533"/>
        <end position="549"/>
    </location>
</feature>
<comment type="subcellular location">
    <subcellularLocation>
        <location evidence="1">Nucleus</location>
    </subcellularLocation>
</comment>
<feature type="region of interest" description="Disordered" evidence="6">
    <location>
        <begin position="71"/>
        <end position="90"/>
    </location>
</feature>
<evidence type="ECO:0000256" key="2">
    <source>
        <dbReference type="ARBA" id="ARBA00022723"/>
    </source>
</evidence>
<feature type="domain" description="PSP proline-rich" evidence="7">
    <location>
        <begin position="307"/>
        <end position="359"/>
    </location>
</feature>